<evidence type="ECO:0000259" key="8">
    <source>
        <dbReference type="PROSITE" id="PS50157"/>
    </source>
</evidence>
<evidence type="ECO:0000256" key="2">
    <source>
        <dbReference type="ARBA" id="ARBA00022723"/>
    </source>
</evidence>
<dbReference type="SMART" id="SM00355">
    <property type="entry name" value="ZnF_C2H2"/>
    <property type="match status" value="9"/>
</dbReference>
<dbReference type="PANTHER" id="PTHR24406">
    <property type="entry name" value="TRANSCRIPTIONAL REPRESSOR CTCFL-RELATED"/>
    <property type="match status" value="1"/>
</dbReference>
<keyword evidence="5" id="KW-0862">Zinc</keyword>
<dbReference type="EnsemblMetazoa" id="ASIC015456-RA">
    <property type="protein sequence ID" value="ASIC015456-PA"/>
    <property type="gene ID" value="ASIC015456"/>
</dbReference>
<dbReference type="OMA" id="VINSELX"/>
<keyword evidence="2" id="KW-0479">Metal-binding</keyword>
<evidence type="ECO:0000256" key="1">
    <source>
        <dbReference type="ARBA" id="ARBA00004123"/>
    </source>
</evidence>
<evidence type="ECO:0000256" key="7">
    <source>
        <dbReference type="PROSITE-ProRule" id="PRU00042"/>
    </source>
</evidence>
<evidence type="ECO:0000313" key="11">
    <source>
        <dbReference type="Proteomes" id="UP000030765"/>
    </source>
</evidence>
<evidence type="ECO:0000313" key="9">
    <source>
        <dbReference type="EMBL" id="KFB47502.1"/>
    </source>
</evidence>
<dbReference type="Pfam" id="PF13912">
    <property type="entry name" value="zf-C2H2_6"/>
    <property type="match status" value="1"/>
</dbReference>
<gene>
    <name evidence="9" type="ORF">ZHAS_00015456</name>
</gene>
<dbReference type="OrthoDB" id="3565419at2759"/>
<reference evidence="9 11" key="1">
    <citation type="journal article" date="2014" name="BMC Genomics">
        <title>Genome sequence of Anopheles sinensis provides insight into genetics basis of mosquito competence for malaria parasites.</title>
        <authorList>
            <person name="Zhou D."/>
            <person name="Zhang D."/>
            <person name="Ding G."/>
            <person name="Shi L."/>
            <person name="Hou Q."/>
            <person name="Ye Y."/>
            <person name="Xu Y."/>
            <person name="Zhou H."/>
            <person name="Xiong C."/>
            <person name="Li S."/>
            <person name="Yu J."/>
            <person name="Hong S."/>
            <person name="Yu X."/>
            <person name="Zou P."/>
            <person name="Chen C."/>
            <person name="Chang X."/>
            <person name="Wang W."/>
            <person name="Lv Y."/>
            <person name="Sun Y."/>
            <person name="Ma L."/>
            <person name="Shen B."/>
            <person name="Zhu C."/>
        </authorList>
    </citation>
    <scope>NUCLEOTIDE SEQUENCE [LARGE SCALE GENOMIC DNA]</scope>
</reference>
<protein>
    <submittedName>
        <fullName evidence="9">AGAP011485-PA-like protein</fullName>
    </submittedName>
</protein>
<dbReference type="AlphaFoldDB" id="A0A084WBA8"/>
<dbReference type="Gene3D" id="3.40.1800.20">
    <property type="match status" value="1"/>
</dbReference>
<dbReference type="STRING" id="74873.A0A084WBA8"/>
<evidence type="ECO:0000256" key="5">
    <source>
        <dbReference type="ARBA" id="ARBA00022833"/>
    </source>
</evidence>
<dbReference type="EMBL" id="KE525331">
    <property type="protein sequence ID" value="KFB47502.1"/>
    <property type="molecule type" value="Genomic_DNA"/>
</dbReference>
<keyword evidence="4 7" id="KW-0863">Zinc-finger</keyword>
<proteinExistence type="predicted"/>
<dbReference type="InterPro" id="IPR036236">
    <property type="entry name" value="Znf_C2H2_sf"/>
</dbReference>
<dbReference type="SUPFAM" id="SSF57667">
    <property type="entry name" value="beta-beta-alpha zinc fingers"/>
    <property type="match status" value="4"/>
</dbReference>
<accession>A0A084WBA8</accession>
<dbReference type="EMBL" id="ATLV01022328">
    <property type="status" value="NOT_ANNOTATED_CDS"/>
    <property type="molecule type" value="Genomic_DNA"/>
</dbReference>
<keyword evidence="3" id="KW-0677">Repeat</keyword>
<evidence type="ECO:0000256" key="6">
    <source>
        <dbReference type="ARBA" id="ARBA00023242"/>
    </source>
</evidence>
<feature type="domain" description="C2H2-type" evidence="8">
    <location>
        <begin position="485"/>
        <end position="513"/>
    </location>
</feature>
<reference evidence="10" key="2">
    <citation type="submission" date="2020-05" db="UniProtKB">
        <authorList>
            <consortium name="EnsemblMetazoa"/>
        </authorList>
    </citation>
    <scope>IDENTIFICATION</scope>
</reference>
<feature type="domain" description="C2H2-type" evidence="8">
    <location>
        <begin position="514"/>
        <end position="541"/>
    </location>
</feature>
<organism evidence="9">
    <name type="scientific">Anopheles sinensis</name>
    <name type="common">Mosquito</name>
    <dbReference type="NCBI Taxonomy" id="74873"/>
    <lineage>
        <taxon>Eukaryota</taxon>
        <taxon>Metazoa</taxon>
        <taxon>Ecdysozoa</taxon>
        <taxon>Arthropoda</taxon>
        <taxon>Hexapoda</taxon>
        <taxon>Insecta</taxon>
        <taxon>Pterygota</taxon>
        <taxon>Neoptera</taxon>
        <taxon>Endopterygota</taxon>
        <taxon>Diptera</taxon>
        <taxon>Nematocera</taxon>
        <taxon>Culicoidea</taxon>
        <taxon>Culicidae</taxon>
        <taxon>Anophelinae</taxon>
        <taxon>Anopheles</taxon>
    </lineage>
</organism>
<dbReference type="PROSITE" id="PS50157">
    <property type="entry name" value="ZINC_FINGER_C2H2_2"/>
    <property type="match status" value="7"/>
</dbReference>
<feature type="domain" description="C2H2-type" evidence="8">
    <location>
        <begin position="334"/>
        <end position="361"/>
    </location>
</feature>
<evidence type="ECO:0000256" key="3">
    <source>
        <dbReference type="ARBA" id="ARBA00022737"/>
    </source>
</evidence>
<evidence type="ECO:0000256" key="4">
    <source>
        <dbReference type="ARBA" id="ARBA00022771"/>
    </source>
</evidence>
<feature type="domain" description="C2H2-type" evidence="8">
    <location>
        <begin position="429"/>
        <end position="451"/>
    </location>
</feature>
<dbReference type="FunFam" id="3.30.160.60:FF:000446">
    <property type="entry name" value="Zinc finger protein"/>
    <property type="match status" value="1"/>
</dbReference>
<dbReference type="FunFam" id="3.30.160.60:FF:000478">
    <property type="entry name" value="Zinc finger protein 133"/>
    <property type="match status" value="1"/>
</dbReference>
<dbReference type="VEuPathDB" id="VectorBase:ASIS022642"/>
<dbReference type="PROSITE" id="PS00028">
    <property type="entry name" value="ZINC_FINGER_C2H2_1"/>
    <property type="match status" value="7"/>
</dbReference>
<evidence type="ECO:0000313" key="10">
    <source>
        <dbReference type="EnsemblMetazoa" id="ASIC015456-PA"/>
    </source>
</evidence>
<dbReference type="GO" id="GO:0005634">
    <property type="term" value="C:nucleus"/>
    <property type="evidence" value="ECO:0007669"/>
    <property type="project" value="UniProtKB-SubCell"/>
</dbReference>
<keyword evidence="11" id="KW-1185">Reference proteome</keyword>
<sequence>MRSLDNGLLRVDDERFEADASSRTSRWRGNICTETGRTETELPSTCTREFLSYNRDAKINYNGSDTLEFAVAVSKQVDEEKSLPKHICLNCLETVEAFDKFYTDVAQNQTFLAQNEKTTVGVLVWNEEHLEQDQSVEHHDEEEEEEVIEESVDAKDGFMLQCVPEEGPCSVPEISRSRSNPPSYDEVQQTKRAKLIDTGTATHVVADPCPSNGLKVNSEDGENRSELEIDVQYSKERTVQEAGIVVKVCNIKYPKMIRDGKLVVKGEMLDKCIGMFYELECEVCKEKSGTMEELFAHYRNVHNIEGYVMCCGRKIAKRVLMAMHMARHLEPEAFECPHCKKMLTSPRILRFHIRNHLPEEQRPLKCDLCPRRFSYVSGLLTHASTHQTENKSNQAFHICVECGRAYRTRGRLTEHILASHTGDGSTNCARCDICGKKFSSKGALGYHMTTHEPNVHHEQCEHCGKWLKNKICLRKHMLQHSSLLYHCDKCDYSSTNSQRMQNHLRVQHTDAKPYVCHECNKAFKLRYNLRIHMAQHTGERKFTCEFCSRQFASSSNYYSHRKRMHSEEMELKRKQKELDG</sequence>
<dbReference type="Pfam" id="PF00096">
    <property type="entry name" value="zf-C2H2"/>
    <property type="match status" value="1"/>
</dbReference>
<feature type="domain" description="C2H2-type" evidence="8">
    <location>
        <begin position="542"/>
        <end position="570"/>
    </location>
</feature>
<dbReference type="Proteomes" id="UP000030765">
    <property type="component" value="Unassembled WGS sequence"/>
</dbReference>
<feature type="domain" description="C2H2-type" evidence="8">
    <location>
        <begin position="364"/>
        <end position="391"/>
    </location>
</feature>
<dbReference type="InterPro" id="IPR050888">
    <property type="entry name" value="ZnF_C2H2-type_TF"/>
</dbReference>
<dbReference type="Gene3D" id="3.30.160.60">
    <property type="entry name" value="Classic Zinc Finger"/>
    <property type="match status" value="6"/>
</dbReference>
<dbReference type="VEuPathDB" id="VectorBase:ASIC015456"/>
<dbReference type="GO" id="GO:0008270">
    <property type="term" value="F:zinc ion binding"/>
    <property type="evidence" value="ECO:0007669"/>
    <property type="project" value="UniProtKB-KW"/>
</dbReference>
<dbReference type="InterPro" id="IPR013087">
    <property type="entry name" value="Znf_C2H2_type"/>
</dbReference>
<comment type="subcellular location">
    <subcellularLocation>
        <location evidence="1">Nucleus</location>
    </subcellularLocation>
</comment>
<name>A0A084WBA8_ANOSI</name>
<keyword evidence="6" id="KW-0539">Nucleus</keyword>
<feature type="domain" description="C2H2-type" evidence="8">
    <location>
        <begin position="397"/>
        <end position="425"/>
    </location>
</feature>